<dbReference type="AlphaFoldDB" id="A0A5R9GUS9"/>
<name>A0A5R9GUS9_9PROT</name>
<dbReference type="Gene3D" id="3.30.530.20">
    <property type="match status" value="1"/>
</dbReference>
<dbReference type="CDD" id="cd08865">
    <property type="entry name" value="SRPBCC_10"/>
    <property type="match status" value="1"/>
</dbReference>
<dbReference type="Pfam" id="PF10604">
    <property type="entry name" value="Polyketide_cyc2"/>
    <property type="match status" value="1"/>
</dbReference>
<evidence type="ECO:0000313" key="1">
    <source>
        <dbReference type="EMBL" id="TLS66954.1"/>
    </source>
</evidence>
<proteinExistence type="predicted"/>
<accession>A0A5R9GUS9</accession>
<keyword evidence="2" id="KW-1185">Reference proteome</keyword>
<organism evidence="1 2">
    <name type="scientific">Mariprofundus erugo</name>
    <dbReference type="NCBI Taxonomy" id="2528639"/>
    <lineage>
        <taxon>Bacteria</taxon>
        <taxon>Pseudomonadati</taxon>
        <taxon>Pseudomonadota</taxon>
        <taxon>Candidatius Mariprofundia</taxon>
        <taxon>Mariprofundales</taxon>
        <taxon>Mariprofundaceae</taxon>
        <taxon>Mariprofundus</taxon>
    </lineage>
</organism>
<gene>
    <name evidence="1" type="ORF">FEF65_08305</name>
</gene>
<protein>
    <recommendedName>
        <fullName evidence="3">SRPBCC family protein</fullName>
    </recommendedName>
</protein>
<evidence type="ECO:0008006" key="3">
    <source>
        <dbReference type="Google" id="ProtNLM"/>
    </source>
</evidence>
<dbReference type="InterPro" id="IPR023393">
    <property type="entry name" value="START-like_dom_sf"/>
</dbReference>
<evidence type="ECO:0000313" key="2">
    <source>
        <dbReference type="Proteomes" id="UP000306585"/>
    </source>
</evidence>
<dbReference type="EMBL" id="VBRY01000007">
    <property type="protein sequence ID" value="TLS66954.1"/>
    <property type="molecule type" value="Genomic_DNA"/>
</dbReference>
<dbReference type="SUPFAM" id="SSF55961">
    <property type="entry name" value="Bet v1-like"/>
    <property type="match status" value="1"/>
</dbReference>
<dbReference type="Proteomes" id="UP000306585">
    <property type="component" value="Unassembled WGS sequence"/>
</dbReference>
<sequence>MPLSKLEVSIEINRPLADVIRYVDDNSNDPMWQSSVLESEKKTPGTPAAGTVYHVKEKFLGRVIEQDWVVTERNDDGSYWAAKSTTGPFPMEASMAFEATDNGGTLVKRVLKVEVGRFFKVASPVVAHIAKRELEMDFNNLKELLESAEQ</sequence>
<dbReference type="InterPro" id="IPR019587">
    <property type="entry name" value="Polyketide_cyclase/dehydratase"/>
</dbReference>
<dbReference type="RefSeq" id="WP_138239344.1">
    <property type="nucleotide sequence ID" value="NZ_VBRY01000007.1"/>
</dbReference>
<dbReference type="OrthoDB" id="5294155at2"/>
<comment type="caution">
    <text evidence="1">The sequence shown here is derived from an EMBL/GenBank/DDBJ whole genome shotgun (WGS) entry which is preliminary data.</text>
</comment>
<reference evidence="1 2" key="1">
    <citation type="journal article" date="2019" name="Appl. Environ. Microbiol.">
        <title>Environmental Evidence and Genomic Insight of Iron-oxidizing Bacteria Preference Towards More Corrosion Resistant Stainless Steel at Higher Salinities.</title>
        <authorList>
            <person name="Garrison C.E."/>
            <person name="Price K.A."/>
            <person name="Field E.K."/>
        </authorList>
    </citation>
    <scope>NUCLEOTIDE SEQUENCE [LARGE SCALE GENOMIC DNA]</scope>
    <source>
        <strain evidence="1 2">P3</strain>
    </source>
</reference>